<evidence type="ECO:0000259" key="9">
    <source>
        <dbReference type="Pfam" id="PF22692"/>
    </source>
</evidence>
<evidence type="ECO:0000259" key="7">
    <source>
        <dbReference type="Pfam" id="PF06429"/>
    </source>
</evidence>
<dbReference type="AlphaFoldDB" id="A0A4S8P4E2"/>
<comment type="similarity">
    <text evidence="2 5">Belongs to the flagella basal body rod proteins family.</text>
</comment>
<dbReference type="PANTHER" id="PTHR30435:SF1">
    <property type="entry name" value="FLAGELLAR HOOK PROTEIN FLGE"/>
    <property type="match status" value="1"/>
</dbReference>
<evidence type="ECO:0000256" key="4">
    <source>
        <dbReference type="ARBA" id="ARBA00023143"/>
    </source>
</evidence>
<dbReference type="PROSITE" id="PS00588">
    <property type="entry name" value="FLAGELLA_BB_ROD"/>
    <property type="match status" value="1"/>
</dbReference>
<dbReference type="PANTHER" id="PTHR30435">
    <property type="entry name" value="FLAGELLAR PROTEIN"/>
    <property type="match status" value="1"/>
</dbReference>
<dbReference type="Gene3D" id="2.60.98.20">
    <property type="entry name" value="Flagellar hook protein FlgE"/>
    <property type="match status" value="1"/>
</dbReference>
<evidence type="ECO:0000259" key="8">
    <source>
        <dbReference type="Pfam" id="PF07559"/>
    </source>
</evidence>
<dbReference type="GO" id="GO:0005829">
    <property type="term" value="C:cytosol"/>
    <property type="evidence" value="ECO:0007669"/>
    <property type="project" value="TreeGrafter"/>
</dbReference>
<dbReference type="OrthoDB" id="8372879at2"/>
<evidence type="ECO:0000256" key="1">
    <source>
        <dbReference type="ARBA" id="ARBA00004117"/>
    </source>
</evidence>
<name>A0A4S8P4E2_9HYPH</name>
<keyword evidence="10" id="KW-0282">Flagellum</keyword>
<dbReference type="GO" id="GO:0071978">
    <property type="term" value="P:bacterial-type flagellum-dependent swarming motility"/>
    <property type="evidence" value="ECO:0007669"/>
    <property type="project" value="TreeGrafter"/>
</dbReference>
<protein>
    <recommendedName>
        <fullName evidence="3 5">Flagellar hook protein FlgE</fullName>
    </recommendedName>
</protein>
<dbReference type="InterPro" id="IPR020013">
    <property type="entry name" value="Flagellar_FlgE/F/G"/>
</dbReference>
<evidence type="ECO:0000313" key="11">
    <source>
        <dbReference type="Proteomes" id="UP000308828"/>
    </source>
</evidence>
<dbReference type="InterPro" id="IPR037925">
    <property type="entry name" value="FlgE/F/G-like"/>
</dbReference>
<dbReference type="Pfam" id="PF22692">
    <property type="entry name" value="LlgE_F_G_D1"/>
    <property type="match status" value="1"/>
</dbReference>
<comment type="subcellular location">
    <subcellularLocation>
        <location evidence="1 5">Bacterial flagellum basal body</location>
    </subcellularLocation>
</comment>
<keyword evidence="11" id="KW-1185">Reference proteome</keyword>
<dbReference type="Pfam" id="PF07559">
    <property type="entry name" value="FlgE_D2"/>
    <property type="match status" value="1"/>
</dbReference>
<dbReference type="InterPro" id="IPR037058">
    <property type="entry name" value="Falgellar_hook_FlgE_sf"/>
</dbReference>
<dbReference type="GO" id="GO:0009424">
    <property type="term" value="C:bacterial-type flagellum hook"/>
    <property type="evidence" value="ECO:0007669"/>
    <property type="project" value="TreeGrafter"/>
</dbReference>
<comment type="function">
    <text evidence="5">A flexible structure which links the flagellar filament to the drive apparatus in the basal body.</text>
</comment>
<dbReference type="SUPFAM" id="SSF117143">
    <property type="entry name" value="Flagellar hook protein flgE"/>
    <property type="match status" value="1"/>
</dbReference>
<feature type="domain" description="Flagellar hook protein FlgE/F/G-like D1" evidence="9">
    <location>
        <begin position="84"/>
        <end position="130"/>
    </location>
</feature>
<feature type="domain" description="Flagellar basal-body/hook protein C-terminal" evidence="7">
    <location>
        <begin position="363"/>
        <end position="407"/>
    </location>
</feature>
<proteinExistence type="inferred from homology"/>
<dbReference type="NCBIfam" id="TIGR03506">
    <property type="entry name" value="FlgEFG_subfam"/>
    <property type="match status" value="1"/>
</dbReference>
<evidence type="ECO:0000313" key="10">
    <source>
        <dbReference type="EMBL" id="THV23692.1"/>
    </source>
</evidence>
<feature type="domain" description="Flagellar basal body rod protein N-terminal" evidence="6">
    <location>
        <begin position="7"/>
        <end position="37"/>
    </location>
</feature>
<reference evidence="10 11" key="1">
    <citation type="submission" date="2019-04" db="EMBL/GenBank/DDBJ databases">
        <title>Genome sequence of strain shin9-1.</title>
        <authorList>
            <person name="Gao J."/>
            <person name="Sun J."/>
        </authorList>
    </citation>
    <scope>NUCLEOTIDE SEQUENCE [LARGE SCALE GENOMIC DNA]</scope>
    <source>
        <strain evidence="11">shin9-1</strain>
    </source>
</reference>
<evidence type="ECO:0000256" key="2">
    <source>
        <dbReference type="ARBA" id="ARBA00009677"/>
    </source>
</evidence>
<dbReference type="InterPro" id="IPR001444">
    <property type="entry name" value="Flag_bb_rod_N"/>
</dbReference>
<evidence type="ECO:0000256" key="3">
    <source>
        <dbReference type="ARBA" id="ARBA00019015"/>
    </source>
</evidence>
<accession>A0A4S8P4E2</accession>
<keyword evidence="4 5" id="KW-0975">Bacterial flagellum</keyword>
<dbReference type="InterPro" id="IPR010930">
    <property type="entry name" value="Flg_bb/hook_C_dom"/>
</dbReference>
<gene>
    <name evidence="10" type="ORF">FAA97_06790</name>
</gene>
<evidence type="ECO:0000256" key="5">
    <source>
        <dbReference type="RuleBase" id="RU362116"/>
    </source>
</evidence>
<keyword evidence="10" id="KW-0969">Cilium</keyword>
<sequence length="409" mass="42444">MSLYGTMRTGVSGMNAQSNRLSTVADNIANSSTVGYKKASVQFSSMILPTTNGAYNSGGVETDVRYSISSQGTFSYTTSTTDMAINGDGFFVVTGADGTPYLTRAGSFVPQEDGTLKNTAGYTLMGYKYDSNVDPTIVVNGFDGLEPVDLSGSGISAVPTTEAILNVNLPNGEAPGFQQKTSLKVFDSQGSSRLIEFTYEKTAANDWTVTAVEVEGGTTVVATQPLTFDAAGKLLTPASGQLVIDGYMINGAEVGGGVPAPAGGIALEIGNTTQLASPFSVEEGDANGNAASKVKGYEIDEAGIVSLAYENGDLVPQYRVALASVQSPDELNPVAGNLYTQSNSSGVIVMGYAGSSGFGSIISGALEDSNVDVAEELTAMIESQRNYTANSKVFQTGSELMEVLVNLKR</sequence>
<feature type="domain" description="Flagellar hook protein FlgE D2" evidence="8">
    <location>
        <begin position="176"/>
        <end position="288"/>
    </location>
</feature>
<dbReference type="RefSeq" id="WP_136597791.1">
    <property type="nucleotide sequence ID" value="NZ_STGV01000002.1"/>
</dbReference>
<dbReference type="InterPro" id="IPR053967">
    <property type="entry name" value="LlgE_F_G-like_D1"/>
</dbReference>
<dbReference type="Pfam" id="PF00460">
    <property type="entry name" value="Flg_bb_rod"/>
    <property type="match status" value="1"/>
</dbReference>
<dbReference type="InterPro" id="IPR019776">
    <property type="entry name" value="Flagellar_basal_body_rod_CS"/>
</dbReference>
<dbReference type="Pfam" id="PF06429">
    <property type="entry name" value="Flg_bbr_C"/>
    <property type="match status" value="1"/>
</dbReference>
<evidence type="ECO:0000259" key="6">
    <source>
        <dbReference type="Pfam" id="PF00460"/>
    </source>
</evidence>
<dbReference type="InterPro" id="IPR011491">
    <property type="entry name" value="FlgE_D2"/>
</dbReference>
<dbReference type="GO" id="GO:0009425">
    <property type="term" value="C:bacterial-type flagellum basal body"/>
    <property type="evidence" value="ECO:0007669"/>
    <property type="project" value="UniProtKB-SubCell"/>
</dbReference>
<comment type="caution">
    <text evidence="10">The sequence shown here is derived from an EMBL/GenBank/DDBJ whole genome shotgun (WGS) entry which is preliminary data.</text>
</comment>
<dbReference type="Proteomes" id="UP000308828">
    <property type="component" value="Unassembled WGS sequence"/>
</dbReference>
<organism evidence="10 11">
    <name type="scientific">Peteryoungia ipomoeae</name>
    <dbReference type="NCBI Taxonomy" id="1210932"/>
    <lineage>
        <taxon>Bacteria</taxon>
        <taxon>Pseudomonadati</taxon>
        <taxon>Pseudomonadota</taxon>
        <taxon>Alphaproteobacteria</taxon>
        <taxon>Hyphomicrobiales</taxon>
        <taxon>Rhizobiaceae</taxon>
        <taxon>Peteryoungia</taxon>
    </lineage>
</organism>
<keyword evidence="10" id="KW-0966">Cell projection</keyword>
<dbReference type="EMBL" id="STGV01000002">
    <property type="protein sequence ID" value="THV23692.1"/>
    <property type="molecule type" value="Genomic_DNA"/>
</dbReference>